<dbReference type="EMBL" id="CAAALY010014995">
    <property type="protein sequence ID" value="VEL12513.1"/>
    <property type="molecule type" value="Genomic_DNA"/>
</dbReference>
<protein>
    <submittedName>
        <fullName evidence="1">Uncharacterized protein</fullName>
    </submittedName>
</protein>
<evidence type="ECO:0000313" key="1">
    <source>
        <dbReference type="EMBL" id="VEL12513.1"/>
    </source>
</evidence>
<keyword evidence="2" id="KW-1185">Reference proteome</keyword>
<gene>
    <name evidence="1" type="ORF">PXEA_LOCUS5953</name>
</gene>
<dbReference type="AlphaFoldDB" id="A0A3S4ZIP9"/>
<dbReference type="Proteomes" id="UP000784294">
    <property type="component" value="Unassembled WGS sequence"/>
</dbReference>
<organism evidence="1 2">
    <name type="scientific">Protopolystoma xenopodis</name>
    <dbReference type="NCBI Taxonomy" id="117903"/>
    <lineage>
        <taxon>Eukaryota</taxon>
        <taxon>Metazoa</taxon>
        <taxon>Spiralia</taxon>
        <taxon>Lophotrochozoa</taxon>
        <taxon>Platyhelminthes</taxon>
        <taxon>Monogenea</taxon>
        <taxon>Polyopisthocotylea</taxon>
        <taxon>Polystomatidea</taxon>
        <taxon>Polystomatidae</taxon>
        <taxon>Protopolystoma</taxon>
    </lineage>
</organism>
<proteinExistence type="predicted"/>
<accession>A0A3S4ZIP9</accession>
<name>A0A3S4ZIP9_9PLAT</name>
<sequence>MRPKRGRNCARVRARQPLLGGDAKTISAQQSRLIVAPLDLLEVSLSNSACSSISAPTTVKAVFWVDENMQLRLIKCMYRKILFPPITCSHLLHNRFPAILLFLLTPSRSGHSRRTTKR</sequence>
<comment type="caution">
    <text evidence="1">The sequence shown here is derived from an EMBL/GenBank/DDBJ whole genome shotgun (WGS) entry which is preliminary data.</text>
</comment>
<reference evidence="1" key="1">
    <citation type="submission" date="2018-11" db="EMBL/GenBank/DDBJ databases">
        <authorList>
            <consortium name="Pathogen Informatics"/>
        </authorList>
    </citation>
    <scope>NUCLEOTIDE SEQUENCE</scope>
</reference>
<evidence type="ECO:0000313" key="2">
    <source>
        <dbReference type="Proteomes" id="UP000784294"/>
    </source>
</evidence>